<dbReference type="OMA" id="YILMNIH"/>
<dbReference type="Proteomes" id="UP000014680">
    <property type="component" value="Unassembled WGS sequence"/>
</dbReference>
<dbReference type="EMBL" id="KB206332">
    <property type="protein sequence ID" value="ELP92805.1"/>
    <property type="molecule type" value="Genomic_DNA"/>
</dbReference>
<organism evidence="1 2">
    <name type="scientific">Entamoeba invadens IP1</name>
    <dbReference type="NCBI Taxonomy" id="370355"/>
    <lineage>
        <taxon>Eukaryota</taxon>
        <taxon>Amoebozoa</taxon>
        <taxon>Evosea</taxon>
        <taxon>Archamoebae</taxon>
        <taxon>Mastigamoebida</taxon>
        <taxon>Entamoebidae</taxon>
        <taxon>Entamoeba</taxon>
    </lineage>
</organism>
<gene>
    <name evidence="1" type="ORF">EIN_372270</name>
</gene>
<evidence type="ECO:0000313" key="1">
    <source>
        <dbReference type="EMBL" id="ELP92805.1"/>
    </source>
</evidence>
<dbReference type="InterPro" id="IPR016024">
    <property type="entry name" value="ARM-type_fold"/>
</dbReference>
<dbReference type="VEuPathDB" id="AmoebaDB:EIN_372270"/>
<reference evidence="1 2" key="1">
    <citation type="submission" date="2012-10" db="EMBL/GenBank/DDBJ databases">
        <authorList>
            <person name="Zafar N."/>
            <person name="Inman J."/>
            <person name="Hall N."/>
            <person name="Lorenzi H."/>
            <person name="Caler E."/>
        </authorList>
    </citation>
    <scope>NUCLEOTIDE SEQUENCE [LARGE SCALE GENOMIC DNA]</scope>
    <source>
        <strain evidence="1 2">IP1</strain>
    </source>
</reference>
<keyword evidence="2" id="KW-1185">Reference proteome</keyword>
<name>A0A0A1UC40_ENTIV</name>
<sequence>MASLRTRTNLSEQCHFCSLELKKIRDTKRSQMLSNNRLIVVCDTESPRLSPRSYLSNLTELYQIVNHENLTPFELDFVLDKVLQVSSRRDHPPMTEIFMSGLINKFFNLGSNMELPQKKVFLQILENITAADAIYHKELQKNGIVQFITQCAKEKELIPDTCGCICNLCLDSPEILSIVMKSKLLNTMIAMYENIVDIPYTLIWDIRVIVQSIRETSILSDFVMLAMNLLDNSDESFKYKDVMYIIIGEICMKDVSLLQPFLKKIVNMIVLACQKDSSYCTVALRTLEVITLKTEIPNSVSECIRILQIEHYSTDLTVKEFLLKCAVNMINMARTTELPLTLVSQNFFYSYMPRIEQSHHEKEKLLLLEVVILCALAFKCEEECFLDVNILQFIALVPMNNTRLVVLSLVLLQKVVSRNVDIESYVDEKLRMWFDKVLVSKQNNTVSDMAKALAMHIFIEDQMAL</sequence>
<dbReference type="InterPro" id="IPR011989">
    <property type="entry name" value="ARM-like"/>
</dbReference>
<accession>A0A0A1UC40</accession>
<evidence type="ECO:0000313" key="2">
    <source>
        <dbReference type="Proteomes" id="UP000014680"/>
    </source>
</evidence>
<evidence type="ECO:0008006" key="3">
    <source>
        <dbReference type="Google" id="ProtNLM"/>
    </source>
</evidence>
<dbReference type="Gene3D" id="1.25.10.10">
    <property type="entry name" value="Leucine-rich Repeat Variant"/>
    <property type="match status" value="1"/>
</dbReference>
<dbReference type="GeneID" id="14891678"/>
<proteinExistence type="predicted"/>
<dbReference type="KEGG" id="eiv:EIN_372270"/>
<dbReference type="AlphaFoldDB" id="A0A0A1UC40"/>
<protein>
    <recommendedName>
        <fullName evidence="3">SPIN90/Ldb17 leucine-rich domain-containing protein</fullName>
    </recommendedName>
</protein>
<dbReference type="RefSeq" id="XP_004259576.1">
    <property type="nucleotide sequence ID" value="XM_004259528.1"/>
</dbReference>
<dbReference type="SUPFAM" id="SSF48371">
    <property type="entry name" value="ARM repeat"/>
    <property type="match status" value="1"/>
</dbReference>